<dbReference type="EMBL" id="PDUG01000005">
    <property type="protein sequence ID" value="PIC28314.1"/>
    <property type="molecule type" value="Genomic_DNA"/>
</dbReference>
<keyword evidence="2" id="KW-1185">Reference proteome</keyword>
<comment type="caution">
    <text evidence="1">The sequence shown here is derived from an EMBL/GenBank/DDBJ whole genome shotgun (WGS) entry which is preliminary data.</text>
</comment>
<gene>
    <name evidence="1" type="primary">Cnig_chr_V.g20276</name>
    <name evidence="1" type="ORF">B9Z55_020276</name>
</gene>
<organism evidence="1 2">
    <name type="scientific">Caenorhabditis nigoni</name>
    <dbReference type="NCBI Taxonomy" id="1611254"/>
    <lineage>
        <taxon>Eukaryota</taxon>
        <taxon>Metazoa</taxon>
        <taxon>Ecdysozoa</taxon>
        <taxon>Nematoda</taxon>
        <taxon>Chromadorea</taxon>
        <taxon>Rhabditida</taxon>
        <taxon>Rhabditina</taxon>
        <taxon>Rhabditomorpha</taxon>
        <taxon>Rhabditoidea</taxon>
        <taxon>Rhabditidae</taxon>
        <taxon>Peloderinae</taxon>
        <taxon>Caenorhabditis</taxon>
    </lineage>
</organism>
<sequence>MFDHNVLIQILCAAPSSVRISTILIVDVSQSARPPCSHHRWTQPQNSRRSRIALFRKTSCTRLVLASTKIARHLAPVDNPTVVRLVPVGPIPP</sequence>
<protein>
    <submittedName>
        <fullName evidence="1">Uncharacterized protein</fullName>
    </submittedName>
</protein>
<evidence type="ECO:0000313" key="1">
    <source>
        <dbReference type="EMBL" id="PIC28314.1"/>
    </source>
</evidence>
<accession>A0A2G5TM01</accession>
<proteinExistence type="predicted"/>
<evidence type="ECO:0000313" key="2">
    <source>
        <dbReference type="Proteomes" id="UP000230233"/>
    </source>
</evidence>
<reference evidence="2" key="1">
    <citation type="submission" date="2017-10" db="EMBL/GenBank/DDBJ databases">
        <title>Rapid genome shrinkage in a self-fertile nematode reveals novel sperm competition proteins.</title>
        <authorList>
            <person name="Yin D."/>
            <person name="Schwarz E.M."/>
            <person name="Thomas C.G."/>
            <person name="Felde R.L."/>
            <person name="Korf I.F."/>
            <person name="Cutter A.D."/>
            <person name="Schartner C.M."/>
            <person name="Ralston E.J."/>
            <person name="Meyer B.J."/>
            <person name="Haag E.S."/>
        </authorList>
    </citation>
    <scope>NUCLEOTIDE SEQUENCE [LARGE SCALE GENOMIC DNA]</scope>
    <source>
        <strain evidence="2">JU1422</strain>
    </source>
</reference>
<dbReference type="AlphaFoldDB" id="A0A2G5TM01"/>
<name>A0A2G5TM01_9PELO</name>
<dbReference type="Proteomes" id="UP000230233">
    <property type="component" value="Chromosome V"/>
</dbReference>